<feature type="transmembrane region" description="Helical" evidence="6">
    <location>
        <begin position="477"/>
        <end position="495"/>
    </location>
</feature>
<dbReference type="Proteomes" id="UP000242875">
    <property type="component" value="Unassembled WGS sequence"/>
</dbReference>
<comment type="subcellular location">
    <subcellularLocation>
        <location evidence="1">Membrane</location>
        <topology evidence="1">Multi-pass membrane protein</topology>
    </subcellularLocation>
</comment>
<evidence type="ECO:0000256" key="4">
    <source>
        <dbReference type="ARBA" id="ARBA00023136"/>
    </source>
</evidence>
<dbReference type="AlphaFoldDB" id="A0A261Y725"/>
<feature type="transmembrane region" description="Helical" evidence="6">
    <location>
        <begin position="344"/>
        <end position="363"/>
    </location>
</feature>
<feature type="transmembrane region" description="Helical" evidence="6">
    <location>
        <begin position="132"/>
        <end position="151"/>
    </location>
</feature>
<dbReference type="Pfam" id="PF13520">
    <property type="entry name" value="AA_permease_2"/>
    <property type="match status" value="1"/>
</dbReference>
<dbReference type="PANTHER" id="PTHR11785:SF512">
    <property type="entry name" value="SOBREMESA, ISOFORM B"/>
    <property type="match status" value="1"/>
</dbReference>
<feature type="transmembrane region" description="Helical" evidence="6">
    <location>
        <begin position="209"/>
        <end position="234"/>
    </location>
</feature>
<organism evidence="7 8">
    <name type="scientific">Bifiguratus adelaidae</name>
    <dbReference type="NCBI Taxonomy" id="1938954"/>
    <lineage>
        <taxon>Eukaryota</taxon>
        <taxon>Fungi</taxon>
        <taxon>Fungi incertae sedis</taxon>
        <taxon>Mucoromycota</taxon>
        <taxon>Mucoromycotina</taxon>
        <taxon>Endogonomycetes</taxon>
        <taxon>Endogonales</taxon>
        <taxon>Endogonales incertae sedis</taxon>
        <taxon>Bifiguratus</taxon>
    </lineage>
</organism>
<keyword evidence="8" id="KW-1185">Reference proteome</keyword>
<comment type="caution">
    <text evidence="7">The sequence shown here is derived from an EMBL/GenBank/DDBJ whole genome shotgun (WGS) entry which is preliminary data.</text>
</comment>
<evidence type="ECO:0000256" key="6">
    <source>
        <dbReference type="SAM" id="Phobius"/>
    </source>
</evidence>
<evidence type="ECO:0000313" key="7">
    <source>
        <dbReference type="EMBL" id="OZJ06415.1"/>
    </source>
</evidence>
<feature type="transmembrane region" description="Helical" evidence="6">
    <location>
        <begin position="501"/>
        <end position="521"/>
    </location>
</feature>
<name>A0A261Y725_9FUNG</name>
<dbReference type="GO" id="GO:0015179">
    <property type="term" value="F:L-amino acid transmembrane transporter activity"/>
    <property type="evidence" value="ECO:0007669"/>
    <property type="project" value="TreeGrafter"/>
</dbReference>
<feature type="transmembrane region" description="Helical" evidence="6">
    <location>
        <begin position="533"/>
        <end position="554"/>
    </location>
</feature>
<accession>A0A261Y725</accession>
<feature type="region of interest" description="Disordered" evidence="5">
    <location>
        <begin position="50"/>
        <end position="70"/>
    </location>
</feature>
<evidence type="ECO:0000256" key="5">
    <source>
        <dbReference type="SAM" id="MobiDB-lite"/>
    </source>
</evidence>
<keyword evidence="3 6" id="KW-1133">Transmembrane helix</keyword>
<feature type="transmembrane region" description="Helical" evidence="6">
    <location>
        <begin position="163"/>
        <end position="188"/>
    </location>
</feature>
<keyword evidence="4 6" id="KW-0472">Membrane</keyword>
<dbReference type="PANTHER" id="PTHR11785">
    <property type="entry name" value="AMINO ACID TRANSPORTER"/>
    <property type="match status" value="1"/>
</dbReference>
<dbReference type="Gene3D" id="1.20.1740.10">
    <property type="entry name" value="Amino acid/polyamine transporter I"/>
    <property type="match status" value="1"/>
</dbReference>
<feature type="transmembrane region" description="Helical" evidence="6">
    <location>
        <begin position="383"/>
        <end position="405"/>
    </location>
</feature>
<gene>
    <name evidence="7" type="ORF">BZG36_00542</name>
</gene>
<evidence type="ECO:0008006" key="9">
    <source>
        <dbReference type="Google" id="ProtNLM"/>
    </source>
</evidence>
<evidence type="ECO:0000256" key="3">
    <source>
        <dbReference type="ARBA" id="ARBA00022989"/>
    </source>
</evidence>
<dbReference type="EMBL" id="MVBO01000003">
    <property type="protein sequence ID" value="OZJ06415.1"/>
    <property type="molecule type" value="Genomic_DNA"/>
</dbReference>
<feature type="transmembrane region" description="Helical" evidence="6">
    <location>
        <begin position="560"/>
        <end position="578"/>
    </location>
</feature>
<evidence type="ECO:0000256" key="2">
    <source>
        <dbReference type="ARBA" id="ARBA00022692"/>
    </source>
</evidence>
<feature type="transmembrane region" description="Helical" evidence="6">
    <location>
        <begin position="305"/>
        <end position="324"/>
    </location>
</feature>
<evidence type="ECO:0000256" key="1">
    <source>
        <dbReference type="ARBA" id="ARBA00004141"/>
    </source>
</evidence>
<sequence length="637" mass="69297">MTSETLGSQGAATLPLRQILDEDMELDAFNRFDGDFPGSADQAFYNHHPRPNSFAGSKGHHLTFDDDEGSEDASLLTDIDEVAGHNSDEATQHLFGSEYRARSASLFSLSDSIPMVPLSSTQAQESDLGKKVSFFNGLTLVIGLIIGSGLFSSPGPVLAHSHAVGTSLIIWVVSGLLAMTGALCYAELGTMLPVNGGESVYLERGFGSLVSFLFGFVAIMALKPGSVAIIAVIFGEYLSRIVYHAYFFDTPDNDPSTSPSVTHPADDIIPGWLPKLLACACVITVSLINGISVKWGTRVQDVFTALKIVALLVIVATGIVVLARDGQSVGDNFDGNWFDGYQDVAFSEYALALYSGLWAYDGWNNLNYVSGEMKNPHRDLPRVILFGIPIVIVLYLLANVAYYVVLPASVVTKTNTVALDFGKKLFGPAGGIAFAVIVAAANGSVFTGSRIIYASARQNHFPAVFGRVSSTRQTPQAALALQCALTIVMIIPGTFERLVNFYSVAAWLFYFLAVLALLSLRRREPNLKRPYKTFIITPIIFCAVTLFLLVMPFISAPLESLAALVFVALGIPVWWLFIRPSEIANRSSAYTHSTSSFQAILSRLHPKHLSNLLPNLHFPTFSHRDGYQKQEEHNDEF</sequence>
<evidence type="ECO:0000313" key="8">
    <source>
        <dbReference type="Proteomes" id="UP000242875"/>
    </source>
</evidence>
<feature type="transmembrane region" description="Helical" evidence="6">
    <location>
        <begin position="425"/>
        <end position="447"/>
    </location>
</feature>
<reference evidence="7 8" key="1">
    <citation type="journal article" date="2017" name="Mycologia">
        <title>Bifiguratus adelaidae, gen. et sp. nov., a new member of Mucoromycotina in endophytic and soil-dwelling habitats.</title>
        <authorList>
            <person name="Torres-Cruz T.J."/>
            <person name="Billingsley Tobias T.L."/>
            <person name="Almatruk M."/>
            <person name="Hesse C."/>
            <person name="Kuske C.R."/>
            <person name="Desiro A."/>
            <person name="Benucci G.M."/>
            <person name="Bonito G."/>
            <person name="Stajich J.E."/>
            <person name="Dunlap C."/>
            <person name="Arnold A.E."/>
            <person name="Porras-Alfaro A."/>
        </authorList>
    </citation>
    <scope>NUCLEOTIDE SEQUENCE [LARGE SCALE GENOMIC DNA]</scope>
    <source>
        <strain evidence="7 8">AZ0501</strain>
    </source>
</reference>
<dbReference type="GO" id="GO:0016020">
    <property type="term" value="C:membrane"/>
    <property type="evidence" value="ECO:0007669"/>
    <property type="project" value="UniProtKB-SubCell"/>
</dbReference>
<protein>
    <recommendedName>
        <fullName evidence="9">Amino acid permease/ SLC12A domain-containing protein</fullName>
    </recommendedName>
</protein>
<dbReference type="FunFam" id="1.20.1740.10:FF:000042">
    <property type="entry name" value="Similar to amino acid transporter"/>
    <property type="match status" value="1"/>
</dbReference>
<dbReference type="OrthoDB" id="5982228at2759"/>
<dbReference type="InterPro" id="IPR050598">
    <property type="entry name" value="AminoAcid_Transporter"/>
</dbReference>
<keyword evidence="2 6" id="KW-0812">Transmembrane</keyword>
<dbReference type="InterPro" id="IPR002293">
    <property type="entry name" value="AA/rel_permease1"/>
</dbReference>
<feature type="transmembrane region" description="Helical" evidence="6">
    <location>
        <begin position="272"/>
        <end position="293"/>
    </location>
</feature>
<proteinExistence type="predicted"/>